<dbReference type="CDD" id="cd23992">
    <property type="entry name" value="PBP_GOBP"/>
    <property type="match status" value="1"/>
</dbReference>
<dbReference type="PANTHER" id="PTHR11857">
    <property type="entry name" value="ODORANT BINDING PROTEIN-RELATED"/>
    <property type="match status" value="1"/>
</dbReference>
<dbReference type="GO" id="GO:0005615">
    <property type="term" value="C:extracellular space"/>
    <property type="evidence" value="ECO:0007669"/>
    <property type="project" value="TreeGrafter"/>
</dbReference>
<sequence length="135" mass="15470">MLFGSIVVFGCLVLVYSIQLPEELQEYADDLHNICIQKSGITEADYAAYDIKNNPHDVKIQCYMSCLMLESKWMTPIGAIQYDYILENAHPEIKDLLEAAINKCRKVEDDSDLCKKASNFNSCMYEADPENWFLV</sequence>
<comment type="similarity">
    <text evidence="2">Belongs to the PBP/GOBP family.</text>
</comment>
<dbReference type="SUPFAM" id="SSF47565">
    <property type="entry name" value="Insect pheromone/odorant-binding proteins"/>
    <property type="match status" value="1"/>
</dbReference>
<organism evidence="6">
    <name type="scientific">Xylotrechus quadripes</name>
    <dbReference type="NCBI Taxonomy" id="554073"/>
    <lineage>
        <taxon>Eukaryota</taxon>
        <taxon>Metazoa</taxon>
        <taxon>Ecdysozoa</taxon>
        <taxon>Arthropoda</taxon>
        <taxon>Hexapoda</taxon>
        <taxon>Insecta</taxon>
        <taxon>Pterygota</taxon>
        <taxon>Neoptera</taxon>
        <taxon>Endopterygota</taxon>
        <taxon>Coleoptera</taxon>
        <taxon>Polyphaga</taxon>
        <taxon>Cucujiformia</taxon>
        <taxon>Chrysomeloidea</taxon>
        <taxon>Cerambycidae</taxon>
        <taxon>Cerambycinae</taxon>
        <taxon>Clytini</taxon>
        <taxon>Xylotrechus</taxon>
    </lineage>
</organism>
<name>A0A346HGP3_9CUCU</name>
<dbReference type="PANTHER" id="PTHR11857:SF43">
    <property type="entry name" value="GEO07291P1-RELATED"/>
    <property type="match status" value="1"/>
</dbReference>
<evidence type="ECO:0000256" key="4">
    <source>
        <dbReference type="ARBA" id="ARBA00022729"/>
    </source>
</evidence>
<evidence type="ECO:0000313" key="6">
    <source>
        <dbReference type="EMBL" id="AXO78399.1"/>
    </source>
</evidence>
<dbReference type="InterPro" id="IPR036728">
    <property type="entry name" value="PBP_GOBP_sf"/>
</dbReference>
<keyword evidence="4 5" id="KW-0732">Signal</keyword>
<gene>
    <name evidence="6" type="primary">OBP21</name>
</gene>
<dbReference type="SMART" id="SM00708">
    <property type="entry name" value="PhBP"/>
    <property type="match status" value="1"/>
</dbReference>
<proteinExistence type="evidence at transcript level"/>
<dbReference type="GO" id="GO:0005549">
    <property type="term" value="F:odorant binding"/>
    <property type="evidence" value="ECO:0007669"/>
    <property type="project" value="InterPro"/>
</dbReference>
<accession>A0A346HGP3</accession>
<evidence type="ECO:0000256" key="3">
    <source>
        <dbReference type="ARBA" id="ARBA00022525"/>
    </source>
</evidence>
<evidence type="ECO:0000256" key="2">
    <source>
        <dbReference type="ARBA" id="ARBA00008098"/>
    </source>
</evidence>
<feature type="signal peptide" evidence="5">
    <location>
        <begin position="1"/>
        <end position="17"/>
    </location>
</feature>
<reference evidence="6" key="1">
    <citation type="submission" date="2018-02" db="EMBL/GenBank/DDBJ databases">
        <title>Candidate odorant binding protein genes of Xylotrechus quadripes.</title>
        <authorList>
            <person name="Ji S.-S."/>
            <person name="Liu N.-Y."/>
        </authorList>
    </citation>
    <scope>NUCLEOTIDE SEQUENCE</scope>
</reference>
<keyword evidence="3" id="KW-0964">Secreted</keyword>
<comment type="subcellular location">
    <subcellularLocation>
        <location evidence="1">Secreted</location>
    </subcellularLocation>
</comment>
<dbReference type="Pfam" id="PF01395">
    <property type="entry name" value="PBP_GOBP"/>
    <property type="match status" value="1"/>
</dbReference>
<dbReference type="Gene3D" id="1.10.238.20">
    <property type="entry name" value="Pheromone/general odorant binding protein domain"/>
    <property type="match status" value="1"/>
</dbReference>
<dbReference type="EMBL" id="MG923337">
    <property type="protein sequence ID" value="AXO78399.1"/>
    <property type="molecule type" value="mRNA"/>
</dbReference>
<protein>
    <submittedName>
        <fullName evidence="6">Odorant binding protein 21</fullName>
    </submittedName>
</protein>
<feature type="chain" id="PRO_5016634616" evidence="5">
    <location>
        <begin position="18"/>
        <end position="135"/>
    </location>
</feature>
<dbReference type="GO" id="GO:0007608">
    <property type="term" value="P:sensory perception of smell"/>
    <property type="evidence" value="ECO:0007669"/>
    <property type="project" value="TreeGrafter"/>
</dbReference>
<dbReference type="AlphaFoldDB" id="A0A346HGP3"/>
<evidence type="ECO:0000256" key="1">
    <source>
        <dbReference type="ARBA" id="ARBA00004613"/>
    </source>
</evidence>
<evidence type="ECO:0000256" key="5">
    <source>
        <dbReference type="SAM" id="SignalP"/>
    </source>
</evidence>
<dbReference type="InterPro" id="IPR006170">
    <property type="entry name" value="PBP/GOBP"/>
</dbReference>